<sequence length="95" mass="10751">MVSRAGFTMQLTFFGECAPGFTVEVVVGACTWLSEYARWRSDLCESQLATYAWRKCYAIYIFALVVHTMYLMDMGCCIHGSQVFSNLCAEDMRCG</sequence>
<organism evidence="1 2">
    <name type="scientific">Phaseolus angularis</name>
    <name type="common">Azuki bean</name>
    <name type="synonym">Vigna angularis</name>
    <dbReference type="NCBI Taxonomy" id="3914"/>
    <lineage>
        <taxon>Eukaryota</taxon>
        <taxon>Viridiplantae</taxon>
        <taxon>Streptophyta</taxon>
        <taxon>Embryophyta</taxon>
        <taxon>Tracheophyta</taxon>
        <taxon>Spermatophyta</taxon>
        <taxon>Magnoliopsida</taxon>
        <taxon>eudicotyledons</taxon>
        <taxon>Gunneridae</taxon>
        <taxon>Pentapetalae</taxon>
        <taxon>rosids</taxon>
        <taxon>fabids</taxon>
        <taxon>Fabales</taxon>
        <taxon>Fabaceae</taxon>
        <taxon>Papilionoideae</taxon>
        <taxon>50 kb inversion clade</taxon>
        <taxon>NPAAA clade</taxon>
        <taxon>indigoferoid/millettioid clade</taxon>
        <taxon>Phaseoleae</taxon>
        <taxon>Vigna</taxon>
    </lineage>
</organism>
<proteinExistence type="predicted"/>
<reference evidence="1 2" key="1">
    <citation type="submission" date="2020-05" db="EMBL/GenBank/DDBJ databases">
        <title>Vigna angularis (adzuki bean) Var. LongXiaoDou No. 4 denovo assembly.</title>
        <authorList>
            <person name="Xiang H."/>
        </authorList>
    </citation>
    <scope>NUCLEOTIDE SEQUENCE [LARGE SCALE GENOMIC DNA]</scope>
    <source>
        <tissue evidence="1">Leaf</tissue>
    </source>
</reference>
<name>A0A8T0KH67_PHAAN</name>
<comment type="caution">
    <text evidence="1">The sequence shown here is derived from an EMBL/GenBank/DDBJ whole genome shotgun (WGS) entry which is preliminary data.</text>
</comment>
<evidence type="ECO:0000313" key="1">
    <source>
        <dbReference type="EMBL" id="KAG2398811.1"/>
    </source>
</evidence>
<dbReference type="EMBL" id="JABFOF010000004">
    <property type="protein sequence ID" value="KAG2398811.1"/>
    <property type="molecule type" value="Genomic_DNA"/>
</dbReference>
<protein>
    <submittedName>
        <fullName evidence="1">Uncharacterized protein</fullName>
    </submittedName>
</protein>
<gene>
    <name evidence="1" type="ORF">HKW66_Vig0087080</name>
</gene>
<dbReference type="AlphaFoldDB" id="A0A8T0KH67"/>
<evidence type="ECO:0000313" key="2">
    <source>
        <dbReference type="Proteomes" id="UP000743370"/>
    </source>
</evidence>
<accession>A0A8T0KH67</accession>
<dbReference type="Proteomes" id="UP000743370">
    <property type="component" value="Unassembled WGS sequence"/>
</dbReference>